<protein>
    <submittedName>
        <fullName evidence="3">WXG100 family type VII secretion target</fullName>
    </submittedName>
</protein>
<proteinExistence type="predicted"/>
<feature type="region of interest" description="Disordered" evidence="1">
    <location>
        <begin position="467"/>
        <end position="502"/>
    </location>
</feature>
<keyword evidence="2" id="KW-1133">Transmembrane helix</keyword>
<organism evidence="3 4">
    <name type="scientific">Amycolatopsis pigmentata</name>
    <dbReference type="NCBI Taxonomy" id="450801"/>
    <lineage>
        <taxon>Bacteria</taxon>
        <taxon>Bacillati</taxon>
        <taxon>Actinomycetota</taxon>
        <taxon>Actinomycetes</taxon>
        <taxon>Pseudonocardiales</taxon>
        <taxon>Pseudonocardiaceae</taxon>
        <taxon>Amycolatopsis</taxon>
    </lineage>
</organism>
<keyword evidence="2" id="KW-0472">Membrane</keyword>
<accession>A0ABW5FVK3</accession>
<reference evidence="4" key="1">
    <citation type="journal article" date="2019" name="Int. J. Syst. Evol. Microbiol.">
        <title>The Global Catalogue of Microorganisms (GCM) 10K type strain sequencing project: providing services to taxonomists for standard genome sequencing and annotation.</title>
        <authorList>
            <consortium name="The Broad Institute Genomics Platform"/>
            <consortium name="The Broad Institute Genome Sequencing Center for Infectious Disease"/>
            <person name="Wu L."/>
            <person name="Ma J."/>
        </authorList>
    </citation>
    <scope>NUCLEOTIDE SEQUENCE [LARGE SCALE GENOMIC DNA]</scope>
    <source>
        <strain evidence="4">CGMCC 4.7645</strain>
    </source>
</reference>
<keyword evidence="4" id="KW-1185">Reference proteome</keyword>
<keyword evidence="2" id="KW-0812">Transmembrane</keyword>
<sequence length="638" mass="67239">MTDVNAAIVDEAIRVLESFGVAYPGRGSDAEAIRARAEQYREHADAMRQSYGQVVSSLNDIDWAGSAADSHSRLAQYHLQLANDAADHLDRAADHLETHAANAGLIIRTIIGIALEILEALLATVALSWVVGWIAGLIFLNRAYWLISRAIQLCQAFRRLVASAAEVMRGVGATAGKIAGYAGEILTKWLPAYLADAATMYTGMMAPEFLSGRGLSNARDVLLYSLLPFEALDFAGYFTIHLLEQETKIGKRVKNAIDNYGTRRERASRESDSPRSPSRDGGDNASGPRSATEVAPPVPAPAEGIALMTLRDGDSVRSVAGGGERASGRDSTAKEETPEVEGSVVTPGPAAWEPDLDALVHRSTDLTLVTPEAVREGSGPVLERKTTDLDVAAGPSAERGGEAGAAPESAVKEGTEVKEGPTVDEPDLNALLRRSTDLTLVAPDAGQVARTDSGHVLEDQVALDEPAAPSVAGRGEAVAAQESAAGEGPEVDASVHRSTENVSVRVSETEEAAVGGAGYLPPTTAQVLYGAAQEFMVTATGNTILNLAHGDTDPRHMVWGLLGGGTFAAADKALRNRYALPYVMSKKPEGLPDGLWLWTVAQVMKAGVHSARFTLKAPFTDLVLGSDIDTQLGSLPSS</sequence>
<feature type="compositionally biased region" description="Basic and acidic residues" evidence="1">
    <location>
        <begin position="261"/>
        <end position="282"/>
    </location>
</feature>
<feature type="region of interest" description="Disordered" evidence="1">
    <location>
        <begin position="260"/>
        <end position="351"/>
    </location>
</feature>
<feature type="compositionally biased region" description="Basic and acidic residues" evidence="1">
    <location>
        <begin position="410"/>
        <end position="421"/>
    </location>
</feature>
<evidence type="ECO:0000313" key="3">
    <source>
        <dbReference type="EMBL" id="MFD2418876.1"/>
    </source>
</evidence>
<feature type="compositionally biased region" description="Basic and acidic residues" evidence="1">
    <location>
        <begin position="326"/>
        <end position="337"/>
    </location>
</feature>
<evidence type="ECO:0000256" key="1">
    <source>
        <dbReference type="SAM" id="MobiDB-lite"/>
    </source>
</evidence>
<evidence type="ECO:0000313" key="4">
    <source>
        <dbReference type="Proteomes" id="UP001597417"/>
    </source>
</evidence>
<name>A0ABW5FVK3_9PSEU</name>
<feature type="region of interest" description="Disordered" evidence="1">
    <location>
        <begin position="393"/>
        <end position="429"/>
    </location>
</feature>
<dbReference type="RefSeq" id="WP_378266875.1">
    <property type="nucleotide sequence ID" value="NZ_JBHUKR010000009.1"/>
</dbReference>
<feature type="transmembrane region" description="Helical" evidence="2">
    <location>
        <begin position="117"/>
        <end position="140"/>
    </location>
</feature>
<gene>
    <name evidence="3" type="ORF">ACFSXZ_21335</name>
</gene>
<dbReference type="Proteomes" id="UP001597417">
    <property type="component" value="Unassembled WGS sequence"/>
</dbReference>
<comment type="caution">
    <text evidence="3">The sequence shown here is derived from an EMBL/GenBank/DDBJ whole genome shotgun (WGS) entry which is preliminary data.</text>
</comment>
<feature type="compositionally biased region" description="Low complexity" evidence="1">
    <location>
        <begin position="393"/>
        <end position="409"/>
    </location>
</feature>
<dbReference type="EMBL" id="JBHUKR010000009">
    <property type="protein sequence ID" value="MFD2418876.1"/>
    <property type="molecule type" value="Genomic_DNA"/>
</dbReference>
<evidence type="ECO:0000256" key="2">
    <source>
        <dbReference type="SAM" id="Phobius"/>
    </source>
</evidence>